<evidence type="ECO:0000256" key="1">
    <source>
        <dbReference type="ARBA" id="ARBA00004141"/>
    </source>
</evidence>
<comment type="caution">
    <text evidence="6">The sequence shown here is derived from an EMBL/GenBank/DDBJ whole genome shotgun (WGS) entry which is preliminary data.</text>
</comment>
<feature type="transmembrane region" description="Helical" evidence="5">
    <location>
        <begin position="6"/>
        <end position="31"/>
    </location>
</feature>
<comment type="subcellular location">
    <subcellularLocation>
        <location evidence="1">Membrane</location>
        <topology evidence="1">Multi-pass membrane protein</topology>
    </subcellularLocation>
</comment>
<evidence type="ECO:0000256" key="2">
    <source>
        <dbReference type="ARBA" id="ARBA00022692"/>
    </source>
</evidence>
<name>A0ABU9LPY7_9BACL</name>
<dbReference type="Pfam" id="PF09685">
    <property type="entry name" value="MamF_MmsF"/>
    <property type="match status" value="1"/>
</dbReference>
<dbReference type="InterPro" id="IPR019109">
    <property type="entry name" value="MamF_MmsF"/>
</dbReference>
<reference evidence="6 7" key="1">
    <citation type="submission" date="2024-04" db="EMBL/GenBank/DDBJ databases">
        <authorList>
            <person name="Wu Y.S."/>
            <person name="Zhang L."/>
        </authorList>
    </citation>
    <scope>NUCLEOTIDE SEQUENCE [LARGE SCALE GENOMIC DNA]</scope>
    <source>
        <strain evidence="6 7">KG-01</strain>
    </source>
</reference>
<gene>
    <name evidence="6" type="ORF">AAF454_12600</name>
</gene>
<sequence>MEQNNRILSSLCYFSIFFAGFILPLIVMLVVKDRDVKKHATHALISHLLLYVPAVIFFIILATMGIFASAEMSDSTGAALGIGVIIFIIFMALFSLAIVIWNIVRGIQVLNQKSTTM</sequence>
<keyword evidence="7" id="KW-1185">Reference proteome</keyword>
<evidence type="ECO:0000256" key="5">
    <source>
        <dbReference type="SAM" id="Phobius"/>
    </source>
</evidence>
<evidence type="ECO:0000256" key="3">
    <source>
        <dbReference type="ARBA" id="ARBA00022989"/>
    </source>
</evidence>
<proteinExistence type="predicted"/>
<evidence type="ECO:0000313" key="7">
    <source>
        <dbReference type="Proteomes" id="UP001398420"/>
    </source>
</evidence>
<keyword evidence="2 5" id="KW-0812">Transmembrane</keyword>
<dbReference type="Proteomes" id="UP001398420">
    <property type="component" value="Unassembled WGS sequence"/>
</dbReference>
<organism evidence="6 7">
    <name type="scientific">Kurthia gibsonii</name>
    <dbReference type="NCBI Taxonomy" id="33946"/>
    <lineage>
        <taxon>Bacteria</taxon>
        <taxon>Bacillati</taxon>
        <taxon>Bacillota</taxon>
        <taxon>Bacilli</taxon>
        <taxon>Bacillales</taxon>
        <taxon>Caryophanaceae</taxon>
        <taxon>Kurthia</taxon>
    </lineage>
</organism>
<keyword evidence="4 5" id="KW-0472">Membrane</keyword>
<evidence type="ECO:0000256" key="4">
    <source>
        <dbReference type="ARBA" id="ARBA00023136"/>
    </source>
</evidence>
<dbReference type="EMBL" id="JBCEWA010000010">
    <property type="protein sequence ID" value="MEL5989245.1"/>
    <property type="molecule type" value="Genomic_DNA"/>
</dbReference>
<feature type="transmembrane region" description="Helical" evidence="5">
    <location>
        <begin position="79"/>
        <end position="104"/>
    </location>
</feature>
<accession>A0ABU9LPY7</accession>
<feature type="transmembrane region" description="Helical" evidence="5">
    <location>
        <begin position="43"/>
        <end position="67"/>
    </location>
</feature>
<keyword evidence="3 5" id="KW-1133">Transmembrane helix</keyword>
<dbReference type="GeneID" id="97821632"/>
<protein>
    <submittedName>
        <fullName evidence="6">DUF4870 domain-containing protein</fullName>
    </submittedName>
</protein>
<dbReference type="RefSeq" id="WP_068450864.1">
    <property type="nucleotide sequence ID" value="NZ_BJOB01000024.1"/>
</dbReference>
<evidence type="ECO:0000313" key="6">
    <source>
        <dbReference type="EMBL" id="MEL5989245.1"/>
    </source>
</evidence>